<gene>
    <name evidence="1" type="ORF">FUA48_14925</name>
</gene>
<dbReference type="NCBIfam" id="TIGR04131">
    <property type="entry name" value="Bac_Flav_CTERM"/>
    <property type="match status" value="1"/>
</dbReference>
<sequence>MAAVDLTVQDSYILEHLGNADPSDYIIHYFNNLTAAQNGAPRITNAAGYTAQDGEVIYVRIEDVATGCYSIESFTIHINIPLALTRPPVLSVCNEALPNDMTTEFDLTVMENTILGPFGVGLGYTVNYYEPGATTPIADPTAYVNTSNPMTLTVEVITLAGCKSYTTMTIKVLPLPTPNTTPDALVLCDDNNAGDGQEEFDLTQAAADIMDNEPNLILSYHLTYDDADQDINAIADPTQFVSGTATIYVRVEANTGNPNDAVCYQIVELELIVNPLPALGENGAIPAYAICEQNTDGFATFILSSHIPEILGEDADPNDYLVRFYFDQAALDAGTALPNQYNNISTPQDILVWVQHIESGCTTTAPMQLLVEEAAVANAPADPSLSTCDDDGTNDGMHAFDLSVFDAEILGAQDPADYSVAYYESFEDADNATNPIADPTVYVNTTADVMTIYARVTNTSTISGCHDITEITLIVERLPEPVITSVDGSDTICVDYTTDDVLRTVTLDSGIPNGMGYSFVWYLDGVELTDYDPASPTYEAIAEGNYTVEVTGPAPLNCISDISAAFQVQKSGPASPVGVGYEVTNYFSDNQVITVFVEGYGEYEYKLDEDGMWQSSNVFTDVPAGTHTVYVRDVSTEFACDEIAIEGVSLVDYPHYFTPNGDGYHDTWNIIGLNQPDAKVYIFDRYGKLIKQISATEESEGWDGTYNGTPLPATDYWFTVTYRETVNGQPVVKEFKAHFSLKR</sequence>
<dbReference type="AlphaFoldDB" id="A0A5B9FV67"/>
<dbReference type="InterPro" id="IPR026341">
    <property type="entry name" value="T9SS_type_B"/>
</dbReference>
<dbReference type="Proteomes" id="UP000321222">
    <property type="component" value="Chromosome"/>
</dbReference>
<name>A0A5B9FV67_9FLAO</name>
<dbReference type="OrthoDB" id="9765926at2"/>
<dbReference type="Pfam" id="PF13585">
    <property type="entry name" value="CHU_C"/>
    <property type="match status" value="1"/>
</dbReference>
<evidence type="ECO:0000313" key="1">
    <source>
        <dbReference type="EMBL" id="QEE50824.1"/>
    </source>
</evidence>
<proteinExistence type="predicted"/>
<protein>
    <submittedName>
        <fullName evidence="1">T9SS type B sorting domain-containing protein</fullName>
    </submittedName>
</protein>
<dbReference type="KEGG" id="fak:FUA48_14925"/>
<accession>A0A5B9FV67</accession>
<evidence type="ECO:0000313" key="2">
    <source>
        <dbReference type="Proteomes" id="UP000321222"/>
    </source>
</evidence>
<keyword evidence="2" id="KW-1185">Reference proteome</keyword>
<reference evidence="1 2" key="1">
    <citation type="submission" date="2019-08" db="EMBL/GenBank/DDBJ databases">
        <title>Flavobacterium alkalisoli sp. nov., isolated from rhizosphere soil of Suaeda salsa.</title>
        <authorList>
            <person name="Sun J.-Q."/>
            <person name="Xu L."/>
        </authorList>
    </citation>
    <scope>NUCLEOTIDE SEQUENCE [LARGE SCALE GENOMIC DNA]</scope>
    <source>
        <strain evidence="1 2">XS-5</strain>
    </source>
</reference>
<dbReference type="RefSeq" id="WP_147584270.1">
    <property type="nucleotide sequence ID" value="NZ_CP042831.1"/>
</dbReference>
<dbReference type="EMBL" id="CP042831">
    <property type="protein sequence ID" value="QEE50824.1"/>
    <property type="molecule type" value="Genomic_DNA"/>
</dbReference>
<organism evidence="1 2">
    <name type="scientific">Flavobacterium alkalisoli</name>
    <dbReference type="NCBI Taxonomy" id="2602769"/>
    <lineage>
        <taxon>Bacteria</taxon>
        <taxon>Pseudomonadati</taxon>
        <taxon>Bacteroidota</taxon>
        <taxon>Flavobacteriia</taxon>
        <taxon>Flavobacteriales</taxon>
        <taxon>Flavobacteriaceae</taxon>
        <taxon>Flavobacterium</taxon>
    </lineage>
</organism>